<organism evidence="4 5">
    <name type="scientific">Allorhodopirellula heiligendammensis</name>
    <dbReference type="NCBI Taxonomy" id="2714739"/>
    <lineage>
        <taxon>Bacteria</taxon>
        <taxon>Pseudomonadati</taxon>
        <taxon>Planctomycetota</taxon>
        <taxon>Planctomycetia</taxon>
        <taxon>Pirellulales</taxon>
        <taxon>Pirellulaceae</taxon>
        <taxon>Allorhodopirellula</taxon>
    </lineage>
</organism>
<feature type="coiled-coil region" evidence="1">
    <location>
        <begin position="337"/>
        <end position="364"/>
    </location>
</feature>
<dbReference type="Proteomes" id="UP000319908">
    <property type="component" value="Unassembled WGS sequence"/>
</dbReference>
<dbReference type="InterPro" id="IPR002035">
    <property type="entry name" value="VWF_A"/>
</dbReference>
<dbReference type="AlphaFoldDB" id="A0A5C6BY81"/>
<evidence type="ECO:0000256" key="2">
    <source>
        <dbReference type="SAM" id="SignalP"/>
    </source>
</evidence>
<dbReference type="EMBL" id="SJPU01000002">
    <property type="protein sequence ID" value="TWU16772.1"/>
    <property type="molecule type" value="Genomic_DNA"/>
</dbReference>
<dbReference type="OrthoDB" id="5827268at2"/>
<evidence type="ECO:0000313" key="4">
    <source>
        <dbReference type="EMBL" id="TWU16772.1"/>
    </source>
</evidence>
<name>A0A5C6BY81_9BACT</name>
<dbReference type="Gene3D" id="3.40.50.410">
    <property type="entry name" value="von Willebrand factor, type A domain"/>
    <property type="match status" value="1"/>
</dbReference>
<sequence length="399" mass="43123">MNRFLLPPALLCLAAASNLCLSATAQDVTITIKSTPPESDSSASDKAPFTGNRPAVDVAILLDTSNSMDGLINQAKNQLWNIVQQFAKAKKAGKTPQLRVSIFEYGNSRLPAAEDYIRQVVPLTDDLDKVSEALFALTTSGGDEYCGAVINEAIKRLDWSGEPNAYRVIFIAGNEPFDQGPLDFHTACKKAIGEGVVVNTIHCGNYDQGVRGHWQAGASLAEGKFLNINQDEKVVHTHAPQDKIIIELNAALNKTYLWYGGAQQRRAYASNQAQQDANAGSGLSSRAAVKSSSVYSNVGRDLVDTYDDDPAAITKLKADELPEELQNLAPEQLLERIQAMSKKRAEIKQKLAEASRERQAYVAAEQAKQPAAPGDATLGDAFSEAVEVQLEASGFEVEK</sequence>
<reference evidence="4 5" key="1">
    <citation type="journal article" date="2020" name="Antonie Van Leeuwenhoek">
        <title>Rhodopirellula heiligendammensis sp. nov., Rhodopirellula pilleata sp. nov., and Rhodopirellula solitaria sp. nov. isolated from natural or artificial marine surfaces in Northern Germany and California, USA, and emended description of the genus Rhodopirellula.</title>
        <authorList>
            <person name="Kallscheuer N."/>
            <person name="Wiegand S."/>
            <person name="Jogler M."/>
            <person name="Boedeker C."/>
            <person name="Peeters S.H."/>
            <person name="Rast P."/>
            <person name="Heuer A."/>
            <person name="Jetten M.S.M."/>
            <person name="Rohde M."/>
            <person name="Jogler C."/>
        </authorList>
    </citation>
    <scope>NUCLEOTIDE SEQUENCE [LARGE SCALE GENOMIC DNA]</scope>
    <source>
        <strain evidence="4 5">Poly21</strain>
    </source>
</reference>
<keyword evidence="2" id="KW-0732">Signal</keyword>
<feature type="domain" description="VWFA" evidence="3">
    <location>
        <begin position="57"/>
        <end position="205"/>
    </location>
</feature>
<comment type="caution">
    <text evidence="4">The sequence shown here is derived from an EMBL/GenBank/DDBJ whole genome shotgun (WGS) entry which is preliminary data.</text>
</comment>
<feature type="chain" id="PRO_5022710759" evidence="2">
    <location>
        <begin position="26"/>
        <end position="399"/>
    </location>
</feature>
<dbReference type="PROSITE" id="PS50234">
    <property type="entry name" value="VWFA"/>
    <property type="match status" value="1"/>
</dbReference>
<dbReference type="InterPro" id="IPR036465">
    <property type="entry name" value="vWFA_dom_sf"/>
</dbReference>
<dbReference type="SMART" id="SM00327">
    <property type="entry name" value="VWA"/>
    <property type="match status" value="1"/>
</dbReference>
<feature type="signal peptide" evidence="2">
    <location>
        <begin position="1"/>
        <end position="25"/>
    </location>
</feature>
<keyword evidence="5" id="KW-1185">Reference proteome</keyword>
<accession>A0A5C6BY81</accession>
<keyword evidence="1" id="KW-0175">Coiled coil</keyword>
<dbReference type="SUPFAM" id="SSF53300">
    <property type="entry name" value="vWA-like"/>
    <property type="match status" value="1"/>
</dbReference>
<evidence type="ECO:0000313" key="5">
    <source>
        <dbReference type="Proteomes" id="UP000319908"/>
    </source>
</evidence>
<evidence type="ECO:0000259" key="3">
    <source>
        <dbReference type="PROSITE" id="PS50234"/>
    </source>
</evidence>
<dbReference type="RefSeq" id="WP_146408340.1">
    <property type="nucleotide sequence ID" value="NZ_SJPU01000002.1"/>
</dbReference>
<protein>
    <submittedName>
        <fullName evidence="4">von Willebrand factor type A domain protein</fullName>
    </submittedName>
</protein>
<gene>
    <name evidence="4" type="ORF">Poly21_39780</name>
</gene>
<proteinExistence type="predicted"/>
<evidence type="ECO:0000256" key="1">
    <source>
        <dbReference type="SAM" id="Coils"/>
    </source>
</evidence>
<dbReference type="CDD" id="cd00198">
    <property type="entry name" value="vWFA"/>
    <property type="match status" value="1"/>
</dbReference>
<dbReference type="Pfam" id="PF00092">
    <property type="entry name" value="VWA"/>
    <property type="match status" value="1"/>
</dbReference>